<dbReference type="SUPFAM" id="SSF48452">
    <property type="entry name" value="TPR-like"/>
    <property type="match status" value="1"/>
</dbReference>
<feature type="repeat" description="TPR" evidence="1">
    <location>
        <begin position="788"/>
        <end position="821"/>
    </location>
</feature>
<protein>
    <recommendedName>
        <fullName evidence="6">Tetratricopeptide repeat protein</fullName>
    </recommendedName>
</protein>
<dbReference type="Proteomes" id="UP001416858">
    <property type="component" value="Unassembled WGS sequence"/>
</dbReference>
<dbReference type="Gene3D" id="1.25.40.10">
    <property type="entry name" value="Tetratricopeptide repeat domain"/>
    <property type="match status" value="2"/>
</dbReference>
<dbReference type="PROSITE" id="PS50005">
    <property type="entry name" value="TPR"/>
    <property type="match status" value="2"/>
</dbReference>
<evidence type="ECO:0000256" key="2">
    <source>
        <dbReference type="SAM" id="MobiDB-lite"/>
    </source>
</evidence>
<gene>
    <name evidence="4" type="ORF">Rcae01_05854</name>
</gene>
<reference evidence="4 5" key="1">
    <citation type="submission" date="2024-02" db="EMBL/GenBank/DDBJ databases">
        <title>Rhodopirellula caenicola NBRC 110016.</title>
        <authorList>
            <person name="Ichikawa N."/>
            <person name="Katano-Makiyama Y."/>
            <person name="Hidaka K."/>
        </authorList>
    </citation>
    <scope>NUCLEOTIDE SEQUENCE [LARGE SCALE GENOMIC DNA]</scope>
    <source>
        <strain evidence="4 5">NBRC 110016</strain>
    </source>
</reference>
<keyword evidence="1" id="KW-0802">TPR repeat</keyword>
<proteinExistence type="predicted"/>
<dbReference type="SMART" id="SM00028">
    <property type="entry name" value="TPR"/>
    <property type="match status" value="2"/>
</dbReference>
<feature type="repeat" description="TPR" evidence="1">
    <location>
        <begin position="311"/>
        <end position="344"/>
    </location>
</feature>
<evidence type="ECO:0000256" key="3">
    <source>
        <dbReference type="SAM" id="Phobius"/>
    </source>
</evidence>
<dbReference type="RefSeq" id="WP_345688187.1">
    <property type="nucleotide sequence ID" value="NZ_BAABRO010000022.1"/>
</dbReference>
<sequence length="1177" mass="131851">MSQSNPFSEQYPAHQPDPASPSTKRVLIIVAIIMAAMALFCAGLGTIAYVAMQRMARPATEVELAAREDAFQQDAVDFNRSLDRLLDEKQTQSTSSIDPAIEDFVNASNARLENGDDVPFSLTMFIEAVAMSNESGGSLSIIDRLALRNWLTQFQPNPDAISGEVRILDVRIDSTGKLAVVDLMGYSDDDQVESLQWFLVYENGKWKFYDWQRLEFGRRLSDEYASYLHGDPPLDEGYDNALAELSEAEIAWYDDDLERAKQIIRKAEMMPMLPQDRPVLRLQAAYTWMRLEQYDEAVRVLKSIESPNSMWGVWPSLAVCYYNLAEYDLALQAVNQAQKQSPNHPNGFWIGSLIYDELDQNEKASVAAIQALRVCPLDSVIFYNAIAQARPQDVAKIIDIIAEHDEQYQWTQLLSQTFRKSSELPQAIVDELKGRSDVPSGLLEIALGNLAWSHDQLDAAAAHFLAGKKNAESDYLKTIATENHLDVRLENDDFDQLFAESPPDDDLLRSLVLRAYDDSLYCDLDKLLSALKSDSPLSHNGWHTALSAWANYTNGDYEQAVTSFDAFLAWRNSVDSQPTNESQNTEPWEATDELDEATEDELDDDSWLDDVTADYLVDSLLELNRPLEILQRWPDDAAKHNRVGSFLLLRTNSALVDRFLESTATTHSDSVRLQRLRIQAAEATANKEAEQSMTYHRQAIDLGSSVYEADESYFVNELIRQFASDLVYAHAVPADTTLDDLDFEDTIDLDVLTSAAIRESIRIADDNELAAWLQRAEQLPQHSDNLDPGLQSEIGDYYLSINRLQDAIDAYQRSVEHSGDDSWSLPQRIEDAVAAMVRAGQVDEAKQWIAANPIPDSEVADQAVVDIANGDFASLQSHLDAAVKSSATGWLQRRSSTIGLNRDVDSPELADLIRQYPLRIPYILVDSAGELLRERDASFEPQPLADALESVLGESFTFESVKHENRRDKNADTQAWLFQSTAGQRILISWRERQYQTDNLPGGLGDSLSTPVMATKIAILDEQANSLLRLFSIASELAGQDAKAFRWSGGDEIWSGPKLQQQLAWTDRVPVQHAVKAPPLREAPSTDDDEHSEYEFIGIDEWEQHLKDAGGTFTATLDLYANGVRESIPCTINQIDADEYDIYISVARDSVLVPFIKTGFTYTCGPSNLSLPKTKPK</sequence>
<accession>A0ABP9VZ02</accession>
<dbReference type="EMBL" id="BAABRO010000022">
    <property type="protein sequence ID" value="GAA5510346.1"/>
    <property type="molecule type" value="Genomic_DNA"/>
</dbReference>
<keyword evidence="3" id="KW-0472">Membrane</keyword>
<comment type="caution">
    <text evidence="4">The sequence shown here is derived from an EMBL/GenBank/DDBJ whole genome shotgun (WGS) entry which is preliminary data.</text>
</comment>
<evidence type="ECO:0000313" key="5">
    <source>
        <dbReference type="Proteomes" id="UP001416858"/>
    </source>
</evidence>
<feature type="compositionally biased region" description="Acidic residues" evidence="2">
    <location>
        <begin position="589"/>
        <end position="603"/>
    </location>
</feature>
<organism evidence="4 5">
    <name type="scientific">Novipirellula caenicola</name>
    <dbReference type="NCBI Taxonomy" id="1536901"/>
    <lineage>
        <taxon>Bacteria</taxon>
        <taxon>Pseudomonadati</taxon>
        <taxon>Planctomycetota</taxon>
        <taxon>Planctomycetia</taxon>
        <taxon>Pirellulales</taxon>
        <taxon>Pirellulaceae</taxon>
        <taxon>Novipirellula</taxon>
    </lineage>
</organism>
<evidence type="ECO:0000256" key="1">
    <source>
        <dbReference type="PROSITE-ProRule" id="PRU00339"/>
    </source>
</evidence>
<feature type="region of interest" description="Disordered" evidence="2">
    <location>
        <begin position="575"/>
        <end position="603"/>
    </location>
</feature>
<feature type="compositionally biased region" description="Polar residues" evidence="2">
    <location>
        <begin position="575"/>
        <end position="586"/>
    </location>
</feature>
<evidence type="ECO:0008006" key="6">
    <source>
        <dbReference type="Google" id="ProtNLM"/>
    </source>
</evidence>
<keyword evidence="3" id="KW-0812">Transmembrane</keyword>
<name>A0ABP9VZ02_9BACT</name>
<evidence type="ECO:0000313" key="4">
    <source>
        <dbReference type="EMBL" id="GAA5510346.1"/>
    </source>
</evidence>
<feature type="region of interest" description="Disordered" evidence="2">
    <location>
        <begin position="1"/>
        <end position="21"/>
    </location>
</feature>
<dbReference type="InterPro" id="IPR011990">
    <property type="entry name" value="TPR-like_helical_dom_sf"/>
</dbReference>
<feature type="transmembrane region" description="Helical" evidence="3">
    <location>
        <begin position="26"/>
        <end position="52"/>
    </location>
</feature>
<keyword evidence="3" id="KW-1133">Transmembrane helix</keyword>
<dbReference type="InterPro" id="IPR019734">
    <property type="entry name" value="TPR_rpt"/>
</dbReference>
<keyword evidence="5" id="KW-1185">Reference proteome</keyword>